<comment type="caution">
    <text evidence="1">The sequence shown here is derived from an EMBL/GenBank/DDBJ whole genome shotgun (WGS) entry which is preliminary data.</text>
</comment>
<evidence type="ECO:0000313" key="2">
    <source>
        <dbReference type="Proteomes" id="UP001370490"/>
    </source>
</evidence>
<dbReference type="AlphaFoldDB" id="A0AAN8UG39"/>
<gene>
    <name evidence="1" type="ORF">RJ641_024232</name>
</gene>
<dbReference type="Proteomes" id="UP001370490">
    <property type="component" value="Unassembled WGS sequence"/>
</dbReference>
<sequence>MESPDKKRKLTNPFNRMTRIYNASDVPMIWEARTNENTNRWPLVEIDPQKYMDKCYREYDFGDADPDIHVKIHVYPKGSHQHNVRKVIMPRDLLNCSHIDLKLNNGVVVVDKHDAGTLQRLRVTMMAKDSCKKAMEKIKEKAEVVKSAIKKKEKGYVNLGSESSSSSLF</sequence>
<organism evidence="1 2">
    <name type="scientific">Dillenia turbinata</name>
    <dbReference type="NCBI Taxonomy" id="194707"/>
    <lineage>
        <taxon>Eukaryota</taxon>
        <taxon>Viridiplantae</taxon>
        <taxon>Streptophyta</taxon>
        <taxon>Embryophyta</taxon>
        <taxon>Tracheophyta</taxon>
        <taxon>Spermatophyta</taxon>
        <taxon>Magnoliopsida</taxon>
        <taxon>eudicotyledons</taxon>
        <taxon>Gunneridae</taxon>
        <taxon>Pentapetalae</taxon>
        <taxon>Dilleniales</taxon>
        <taxon>Dilleniaceae</taxon>
        <taxon>Dillenia</taxon>
    </lineage>
</organism>
<reference evidence="1 2" key="1">
    <citation type="submission" date="2023-12" db="EMBL/GenBank/DDBJ databases">
        <title>A high-quality genome assembly for Dillenia turbinata (Dilleniales).</title>
        <authorList>
            <person name="Chanderbali A."/>
        </authorList>
    </citation>
    <scope>NUCLEOTIDE SEQUENCE [LARGE SCALE GENOMIC DNA]</scope>
    <source>
        <strain evidence="1">LSX21</strain>
        <tissue evidence="1">Leaf</tissue>
    </source>
</reference>
<accession>A0AAN8UG39</accession>
<protein>
    <submittedName>
        <fullName evidence="1">Uncharacterized protein</fullName>
    </submittedName>
</protein>
<keyword evidence="2" id="KW-1185">Reference proteome</keyword>
<evidence type="ECO:0000313" key="1">
    <source>
        <dbReference type="EMBL" id="KAK6912139.1"/>
    </source>
</evidence>
<dbReference type="EMBL" id="JBAMMX010000028">
    <property type="protein sequence ID" value="KAK6912139.1"/>
    <property type="molecule type" value="Genomic_DNA"/>
</dbReference>
<proteinExistence type="predicted"/>
<name>A0AAN8UG39_9MAGN</name>